<dbReference type="InterPro" id="IPR027470">
    <property type="entry name" value="Cation_efflux_CTD"/>
</dbReference>
<evidence type="ECO:0000256" key="5">
    <source>
        <dbReference type="ARBA" id="ARBA00022906"/>
    </source>
</evidence>
<evidence type="ECO:0000313" key="13">
    <source>
        <dbReference type="EMBL" id="CAF1091605.1"/>
    </source>
</evidence>
<dbReference type="Proteomes" id="UP000663870">
    <property type="component" value="Unassembled WGS sequence"/>
</dbReference>
<dbReference type="InterPro" id="IPR058533">
    <property type="entry name" value="Cation_efflux_TM"/>
</dbReference>
<feature type="domain" description="Cation efflux protein cytoplasmic" evidence="12">
    <location>
        <begin position="304"/>
        <end position="379"/>
    </location>
</feature>
<feature type="region of interest" description="Disordered" evidence="9">
    <location>
        <begin position="185"/>
        <end position="214"/>
    </location>
</feature>
<feature type="transmembrane region" description="Helical" evidence="10">
    <location>
        <begin position="153"/>
        <end position="174"/>
    </location>
</feature>
<feature type="transmembrane region" description="Helical" evidence="10">
    <location>
        <begin position="114"/>
        <end position="141"/>
    </location>
</feature>
<keyword evidence="5" id="KW-0862">Zinc</keyword>
<evidence type="ECO:0000256" key="7">
    <source>
        <dbReference type="ARBA" id="ARBA00023065"/>
    </source>
</evidence>
<feature type="transmembrane region" description="Helical" evidence="10">
    <location>
        <begin position="271"/>
        <end position="292"/>
    </location>
</feature>
<evidence type="ECO:0000259" key="11">
    <source>
        <dbReference type="Pfam" id="PF01545"/>
    </source>
</evidence>
<dbReference type="GO" id="GO:0005886">
    <property type="term" value="C:plasma membrane"/>
    <property type="evidence" value="ECO:0007669"/>
    <property type="project" value="TreeGrafter"/>
</dbReference>
<evidence type="ECO:0000256" key="1">
    <source>
        <dbReference type="ARBA" id="ARBA00004141"/>
    </source>
</evidence>
<evidence type="ECO:0000259" key="12">
    <source>
        <dbReference type="Pfam" id="PF16916"/>
    </source>
</evidence>
<evidence type="ECO:0000256" key="4">
    <source>
        <dbReference type="ARBA" id="ARBA00022692"/>
    </source>
</evidence>
<evidence type="ECO:0000256" key="3">
    <source>
        <dbReference type="ARBA" id="ARBA00022448"/>
    </source>
</evidence>
<dbReference type="InterPro" id="IPR050681">
    <property type="entry name" value="CDF/SLC30A"/>
</dbReference>
<evidence type="ECO:0000256" key="9">
    <source>
        <dbReference type="SAM" id="MobiDB-lite"/>
    </source>
</evidence>
<reference evidence="14" key="1">
    <citation type="submission" date="2021-02" db="EMBL/GenBank/DDBJ databases">
        <authorList>
            <person name="Nowell W R."/>
        </authorList>
    </citation>
    <scope>NUCLEOTIDE SEQUENCE</scope>
</reference>
<protein>
    <recommendedName>
        <fullName evidence="16">Zinc transporter 2</fullName>
    </recommendedName>
</protein>
<dbReference type="InterPro" id="IPR002524">
    <property type="entry name" value="Cation_efflux"/>
</dbReference>
<keyword evidence="6 10" id="KW-1133">Transmembrane helix</keyword>
<comment type="similarity">
    <text evidence="2">Belongs to the cation diffusion facilitator (CDF) transporter (TC 2.A.4) family. SLC30A subfamily.</text>
</comment>
<dbReference type="GO" id="GO:0010043">
    <property type="term" value="P:response to zinc ion"/>
    <property type="evidence" value="ECO:0007669"/>
    <property type="project" value="TreeGrafter"/>
</dbReference>
<dbReference type="Gene3D" id="1.20.1510.10">
    <property type="entry name" value="Cation efflux protein transmembrane domain"/>
    <property type="match status" value="1"/>
</dbReference>
<dbReference type="InterPro" id="IPR027469">
    <property type="entry name" value="Cation_efflux_TMD_sf"/>
</dbReference>
<dbReference type="Pfam" id="PF16916">
    <property type="entry name" value="ZT_dimer"/>
    <property type="match status" value="1"/>
</dbReference>
<dbReference type="PANTHER" id="PTHR11562">
    <property type="entry name" value="CATION EFFLUX PROTEIN/ ZINC TRANSPORTER"/>
    <property type="match status" value="1"/>
</dbReference>
<evidence type="ECO:0000256" key="2">
    <source>
        <dbReference type="ARBA" id="ARBA00008873"/>
    </source>
</evidence>
<evidence type="ECO:0000256" key="8">
    <source>
        <dbReference type="ARBA" id="ARBA00023136"/>
    </source>
</evidence>
<keyword evidence="8 10" id="KW-0472">Membrane</keyword>
<dbReference type="AlphaFoldDB" id="A0A815CU83"/>
<comment type="caution">
    <text evidence="14">The sequence shown here is derived from an EMBL/GenBank/DDBJ whole genome shotgun (WGS) entry which is preliminary data.</text>
</comment>
<keyword evidence="7" id="KW-0406">Ion transport</keyword>
<feature type="transmembrane region" description="Helical" evidence="10">
    <location>
        <begin position="84"/>
        <end position="102"/>
    </location>
</feature>
<dbReference type="Proteomes" id="UP000663854">
    <property type="component" value="Unassembled WGS sequence"/>
</dbReference>
<feature type="transmembrane region" description="Helical" evidence="10">
    <location>
        <begin position="52"/>
        <end position="72"/>
    </location>
</feature>
<evidence type="ECO:0000256" key="6">
    <source>
        <dbReference type="ARBA" id="ARBA00022989"/>
    </source>
</evidence>
<dbReference type="EMBL" id="CAJNOH010000628">
    <property type="protein sequence ID" value="CAF1091605.1"/>
    <property type="molecule type" value="Genomic_DNA"/>
</dbReference>
<dbReference type="GO" id="GO:0005385">
    <property type="term" value="F:zinc ion transmembrane transporter activity"/>
    <property type="evidence" value="ECO:0007669"/>
    <property type="project" value="TreeGrafter"/>
</dbReference>
<dbReference type="SUPFAM" id="SSF160240">
    <property type="entry name" value="Cation efflux protein cytoplasmic domain-like"/>
    <property type="match status" value="1"/>
</dbReference>
<keyword evidence="5" id="KW-0864">Zinc transport</keyword>
<evidence type="ECO:0008006" key="16">
    <source>
        <dbReference type="Google" id="ProtNLM"/>
    </source>
</evidence>
<dbReference type="InterPro" id="IPR036837">
    <property type="entry name" value="Cation_efflux_CTD_sf"/>
</dbReference>
<proteinExistence type="inferred from homology"/>
<evidence type="ECO:0000313" key="14">
    <source>
        <dbReference type="EMBL" id="CAF1288197.1"/>
    </source>
</evidence>
<name>A0A815CU83_9BILA</name>
<dbReference type="SUPFAM" id="SSF161111">
    <property type="entry name" value="Cation efflux protein transmembrane domain-like"/>
    <property type="match status" value="1"/>
</dbReference>
<evidence type="ECO:0000256" key="10">
    <source>
        <dbReference type="SAM" id="Phobius"/>
    </source>
</evidence>
<comment type="subcellular location">
    <subcellularLocation>
        <location evidence="1">Membrane</location>
        <topology evidence="1">Multi-pass membrane protein</topology>
    </subcellularLocation>
</comment>
<sequence>MADDDVDKTPLLNDTDNTEVMTQVTIPNQSLSQSTHCHVPDNKFDYGARNRLIVVLIICIVFMIIEIIGGVLSNSTAVVTDAAHMAIDVASFLISLTAMYLATKRPTQRLSFGYIRAEVLGALLSVLTIWLVTGVLVYMAVERCINQTFEVKPLEMIIVASCGVIFNIVMFLVLHANVCGKSMPHHGHSHGDNHGHSHENNHHDDSHEDNHDDSLANIVTGQNREEIIKAKKSTKNINVRAAIIHVIGDFVQSVGVLCAAILIKFKPQYKLADPICTFFFSILVLITTITIMRDIVFVLMEAVPSSVNYSRVVDDLLQLPGVRNAHSLHIWSLSMQRTALSVHLAVSSNRDFLTVLRQAQEMLRCKHSIARTTIQVEPYDEPVMSACEDCRPLSI</sequence>
<keyword evidence="3" id="KW-0813">Transport</keyword>
<feature type="domain" description="Cation efflux protein transmembrane" evidence="11">
    <location>
        <begin position="52"/>
        <end position="300"/>
    </location>
</feature>
<evidence type="ECO:0000313" key="15">
    <source>
        <dbReference type="Proteomes" id="UP000663870"/>
    </source>
</evidence>
<keyword evidence="4 10" id="KW-0812">Transmembrane</keyword>
<keyword evidence="15" id="KW-1185">Reference proteome</keyword>
<dbReference type="PANTHER" id="PTHR11562:SF84">
    <property type="entry name" value="LD05335P"/>
    <property type="match status" value="1"/>
</dbReference>
<dbReference type="NCBIfam" id="TIGR01297">
    <property type="entry name" value="CDF"/>
    <property type="match status" value="1"/>
</dbReference>
<organism evidence="14 15">
    <name type="scientific">Rotaria sordida</name>
    <dbReference type="NCBI Taxonomy" id="392033"/>
    <lineage>
        <taxon>Eukaryota</taxon>
        <taxon>Metazoa</taxon>
        <taxon>Spiralia</taxon>
        <taxon>Gnathifera</taxon>
        <taxon>Rotifera</taxon>
        <taxon>Eurotatoria</taxon>
        <taxon>Bdelloidea</taxon>
        <taxon>Philodinida</taxon>
        <taxon>Philodinidae</taxon>
        <taxon>Rotaria</taxon>
    </lineage>
</organism>
<dbReference type="Pfam" id="PF01545">
    <property type="entry name" value="Cation_efflux"/>
    <property type="match status" value="1"/>
</dbReference>
<dbReference type="EMBL" id="CAJNOL010001103">
    <property type="protein sequence ID" value="CAF1288197.1"/>
    <property type="molecule type" value="Genomic_DNA"/>
</dbReference>
<feature type="compositionally biased region" description="Basic and acidic residues" evidence="9">
    <location>
        <begin position="189"/>
        <end position="214"/>
    </location>
</feature>
<accession>A0A815CU83</accession>
<feature type="transmembrane region" description="Helical" evidence="10">
    <location>
        <begin position="241"/>
        <end position="265"/>
    </location>
</feature>
<gene>
    <name evidence="14" type="ORF">JXQ802_LOCUS28853</name>
    <name evidence="13" type="ORF">PYM288_LOCUS19205</name>
</gene>